<keyword evidence="2" id="KW-1185">Reference proteome</keyword>
<dbReference type="Gene3D" id="1.25.40.10">
    <property type="entry name" value="Tetratricopeptide repeat domain"/>
    <property type="match status" value="1"/>
</dbReference>
<protein>
    <submittedName>
        <fullName evidence="1">Uncharacterized protein (DUF924 family)</fullName>
    </submittedName>
</protein>
<evidence type="ECO:0000313" key="2">
    <source>
        <dbReference type="Proteomes" id="UP000247811"/>
    </source>
</evidence>
<reference evidence="1 2" key="1">
    <citation type="submission" date="2018-05" db="EMBL/GenBank/DDBJ databases">
        <title>Genomic Encyclopedia of Type Strains, Phase IV (KMG-IV): sequencing the most valuable type-strain genomes for metagenomic binning, comparative biology and taxonomic classification.</title>
        <authorList>
            <person name="Goeker M."/>
        </authorList>
    </citation>
    <scope>NUCLEOTIDE SEQUENCE [LARGE SCALE GENOMIC DNA]</scope>
    <source>
        <strain evidence="1 2">DSM 566</strain>
    </source>
</reference>
<dbReference type="RefSeq" id="WP_110399641.1">
    <property type="nucleotide sequence ID" value="NZ_QJJS01000003.1"/>
</dbReference>
<dbReference type="EMBL" id="QJJS01000003">
    <property type="protein sequence ID" value="PXW98071.1"/>
    <property type="molecule type" value="Genomic_DNA"/>
</dbReference>
<comment type="caution">
    <text evidence="1">The sequence shown here is derived from an EMBL/GenBank/DDBJ whole genome shotgun (WGS) entry which is preliminary data.</text>
</comment>
<dbReference type="Pfam" id="PF06041">
    <property type="entry name" value="DUF924"/>
    <property type="match status" value="1"/>
</dbReference>
<dbReference type="InterPro" id="IPR010323">
    <property type="entry name" value="DUF924"/>
</dbReference>
<dbReference type="AlphaFoldDB" id="A0A318H4I3"/>
<dbReference type="InterPro" id="IPR011990">
    <property type="entry name" value="TPR-like_helical_dom_sf"/>
</dbReference>
<name>A0A318H4I3_9BURK</name>
<accession>A0A318H4I3</accession>
<dbReference type="OrthoDB" id="7593450at2"/>
<dbReference type="Proteomes" id="UP000247811">
    <property type="component" value="Unassembled WGS sequence"/>
</dbReference>
<dbReference type="SUPFAM" id="SSF48452">
    <property type="entry name" value="TPR-like"/>
    <property type="match status" value="1"/>
</dbReference>
<organism evidence="1 2">
    <name type="scientific">Sphaerotilus hippei</name>
    <dbReference type="NCBI Taxonomy" id="744406"/>
    <lineage>
        <taxon>Bacteria</taxon>
        <taxon>Pseudomonadati</taxon>
        <taxon>Pseudomonadota</taxon>
        <taxon>Betaproteobacteria</taxon>
        <taxon>Burkholderiales</taxon>
        <taxon>Sphaerotilaceae</taxon>
        <taxon>Sphaerotilus</taxon>
    </lineage>
</organism>
<dbReference type="Gene3D" id="1.20.58.320">
    <property type="entry name" value="TPR-like"/>
    <property type="match status" value="1"/>
</dbReference>
<evidence type="ECO:0000313" key="1">
    <source>
        <dbReference type="EMBL" id="PXW98071.1"/>
    </source>
</evidence>
<gene>
    <name evidence="1" type="ORF">C7444_103164</name>
</gene>
<sequence length="187" mass="20627">MSPTPSSILAFWFGPPEDPDHARPRAAWFRKDEDFDRQIATRFGPLIEAALAGDGEAWRATPEGCLALILVLDQFTRNTGRGTARAFAGDRQALDLASAMVARGEDRGLTGVQRQFVYLPFEHSEALAEQDEAVRLFGQLGRDEPALADLLDWAIARFGRFPHRNAALGRIDTAEEAEFLKQPGSGF</sequence>
<proteinExistence type="predicted"/>